<dbReference type="GO" id="GO:0043565">
    <property type="term" value="F:sequence-specific DNA binding"/>
    <property type="evidence" value="ECO:0007669"/>
    <property type="project" value="InterPro"/>
</dbReference>
<dbReference type="CDD" id="cd06124">
    <property type="entry name" value="cupin_NimR-like_N"/>
    <property type="match status" value="1"/>
</dbReference>
<evidence type="ECO:0000256" key="3">
    <source>
        <dbReference type="ARBA" id="ARBA00023125"/>
    </source>
</evidence>
<dbReference type="EMBL" id="WNNK01000019">
    <property type="protein sequence ID" value="MUF06803.1"/>
    <property type="molecule type" value="Genomic_DNA"/>
</dbReference>
<dbReference type="Gene3D" id="2.60.120.10">
    <property type="entry name" value="Jelly Rolls"/>
    <property type="match status" value="1"/>
</dbReference>
<dbReference type="SUPFAM" id="SSF46689">
    <property type="entry name" value="Homeodomain-like"/>
    <property type="match status" value="1"/>
</dbReference>
<feature type="domain" description="HTH araC/xylS-type" evidence="5">
    <location>
        <begin position="170"/>
        <end position="270"/>
    </location>
</feature>
<evidence type="ECO:0000256" key="2">
    <source>
        <dbReference type="ARBA" id="ARBA00023015"/>
    </source>
</evidence>
<dbReference type="InterPro" id="IPR014710">
    <property type="entry name" value="RmlC-like_jellyroll"/>
</dbReference>
<dbReference type="AlphaFoldDB" id="A0A6I3WHQ6"/>
<dbReference type="FunFam" id="1.10.10.60:FF:000132">
    <property type="entry name" value="AraC family transcriptional regulator"/>
    <property type="match status" value="1"/>
</dbReference>
<comment type="caution">
    <text evidence="6">The sequence shown here is derived from an EMBL/GenBank/DDBJ whole genome shotgun (WGS) entry which is preliminary data.</text>
</comment>
<dbReference type="PROSITE" id="PS01124">
    <property type="entry name" value="HTH_ARAC_FAMILY_2"/>
    <property type="match status" value="1"/>
</dbReference>
<dbReference type="InterPro" id="IPR009057">
    <property type="entry name" value="Homeodomain-like_sf"/>
</dbReference>
<dbReference type="OrthoDB" id="9804543at2"/>
<protein>
    <submittedName>
        <fullName evidence="6">Helix-turn-helix domain-containing protein</fullName>
    </submittedName>
</protein>
<evidence type="ECO:0000313" key="7">
    <source>
        <dbReference type="Proteomes" id="UP000438196"/>
    </source>
</evidence>
<evidence type="ECO:0000256" key="1">
    <source>
        <dbReference type="ARBA" id="ARBA00022491"/>
    </source>
</evidence>
<dbReference type="Pfam" id="PF02311">
    <property type="entry name" value="AraC_binding"/>
    <property type="match status" value="1"/>
</dbReference>
<evidence type="ECO:0000256" key="4">
    <source>
        <dbReference type="ARBA" id="ARBA00023163"/>
    </source>
</evidence>
<proteinExistence type="predicted"/>
<keyword evidence="2" id="KW-0805">Transcription regulation</keyword>
<gene>
    <name evidence="6" type="ORF">GNF76_20830</name>
</gene>
<dbReference type="PANTHER" id="PTHR11019:SF159">
    <property type="entry name" value="TRANSCRIPTIONAL REGULATOR-RELATED"/>
    <property type="match status" value="1"/>
</dbReference>
<dbReference type="Gene3D" id="1.10.10.60">
    <property type="entry name" value="Homeodomain-like"/>
    <property type="match status" value="1"/>
</dbReference>
<dbReference type="SMART" id="SM00342">
    <property type="entry name" value="HTH_ARAC"/>
    <property type="match status" value="1"/>
</dbReference>
<reference evidence="6 7" key="1">
    <citation type="submission" date="2019-11" db="EMBL/GenBank/DDBJ databases">
        <title>Pseudomonas karstica sp. nov. and Pseudomonas spelaei sp. nov. from karst caves.</title>
        <authorList>
            <person name="Zeman M."/>
        </authorList>
    </citation>
    <scope>NUCLEOTIDE SEQUENCE [LARGE SCALE GENOMIC DNA]</scope>
    <source>
        <strain evidence="6 7">CCM 7893</strain>
    </source>
</reference>
<evidence type="ECO:0000259" key="5">
    <source>
        <dbReference type="PROSITE" id="PS01124"/>
    </source>
</evidence>
<organism evidence="6 7">
    <name type="scientific">Pseudomonas spelaei</name>
    <dbReference type="NCBI Taxonomy" id="1055469"/>
    <lineage>
        <taxon>Bacteria</taxon>
        <taxon>Pseudomonadati</taxon>
        <taxon>Pseudomonadota</taxon>
        <taxon>Gammaproteobacteria</taxon>
        <taxon>Pseudomonadales</taxon>
        <taxon>Pseudomonadaceae</taxon>
        <taxon>Pseudomonas</taxon>
    </lineage>
</organism>
<accession>A0A6I3WHQ6</accession>
<dbReference type="PANTHER" id="PTHR11019">
    <property type="entry name" value="HTH-TYPE TRANSCRIPTIONAL REGULATOR NIMR"/>
    <property type="match status" value="1"/>
</dbReference>
<dbReference type="InterPro" id="IPR011051">
    <property type="entry name" value="RmlC_Cupin_sf"/>
</dbReference>
<keyword evidence="1" id="KW-0678">Repressor</keyword>
<keyword evidence="7" id="KW-1185">Reference proteome</keyword>
<name>A0A6I3WHQ6_9PSED</name>
<dbReference type="Pfam" id="PF12833">
    <property type="entry name" value="HTH_18"/>
    <property type="match status" value="1"/>
</dbReference>
<dbReference type="Proteomes" id="UP000438196">
    <property type="component" value="Unassembled WGS sequence"/>
</dbReference>
<sequence length="274" mass="31031">MSDRYRRQSDNRDWLLKSRNPEDYQFVSQPVTVMPSTYSDGSYVVPHSHHRGQLLYAEEGVMRAATDGGIWLLPAKRALWIPAGVIHDQTMLGEVKARSLYIDPDIAQTLGCKCRVIEVSNLLKSLILALVDEPIEYSLEGRCSHIVALILDEISLSKSAPFEIPWPKDKRLIAVCEAIFQCPERSLTIEYWADQVSTSPRTLMRLFVRETGLNFRYWVQQVKLVEALARLEKGEALSLVANALGYTSPSAFTAMFRKALGESPREYLAQRKIA</sequence>
<keyword evidence="4" id="KW-0804">Transcription</keyword>
<evidence type="ECO:0000313" key="6">
    <source>
        <dbReference type="EMBL" id="MUF06803.1"/>
    </source>
</evidence>
<dbReference type="SUPFAM" id="SSF51182">
    <property type="entry name" value="RmlC-like cupins"/>
    <property type="match status" value="1"/>
</dbReference>
<keyword evidence="3" id="KW-0238">DNA-binding</keyword>
<dbReference type="InterPro" id="IPR003313">
    <property type="entry name" value="AraC-bd"/>
</dbReference>
<dbReference type="RefSeq" id="WP_155584999.1">
    <property type="nucleotide sequence ID" value="NZ_JBHSTH010000041.1"/>
</dbReference>
<dbReference type="InterPro" id="IPR018060">
    <property type="entry name" value="HTH_AraC"/>
</dbReference>
<dbReference type="GO" id="GO:0003700">
    <property type="term" value="F:DNA-binding transcription factor activity"/>
    <property type="evidence" value="ECO:0007669"/>
    <property type="project" value="InterPro"/>
</dbReference>